<dbReference type="SUPFAM" id="SSF53335">
    <property type="entry name" value="S-adenosyl-L-methionine-dependent methyltransferases"/>
    <property type="match status" value="1"/>
</dbReference>
<reference evidence="2 3" key="1">
    <citation type="submission" date="2015-11" db="EMBL/GenBank/DDBJ databases">
        <title>Genomic analysis of 38 Legionella species identifies large and diverse effector repertoires.</title>
        <authorList>
            <person name="Burstein D."/>
            <person name="Amaro F."/>
            <person name="Zusman T."/>
            <person name="Lifshitz Z."/>
            <person name="Cohen O."/>
            <person name="Gilbert J.A."/>
            <person name="Pupko T."/>
            <person name="Shuman H.A."/>
            <person name="Segal G."/>
        </authorList>
    </citation>
    <scope>NUCLEOTIDE SEQUENCE [LARGE SCALE GENOMIC DNA]</scope>
    <source>
        <strain evidence="2 3">ATCC 51914</strain>
    </source>
</reference>
<name>A0A0W1AAK0_9GAMM</name>
<dbReference type="Pfam" id="PF13649">
    <property type="entry name" value="Methyltransf_25"/>
    <property type="match status" value="1"/>
</dbReference>
<dbReference type="Gene3D" id="3.40.50.150">
    <property type="entry name" value="Vaccinia Virus protein VP39"/>
    <property type="match status" value="1"/>
</dbReference>
<dbReference type="STRING" id="66969.Lwal_1833"/>
<dbReference type="GO" id="GO:0032259">
    <property type="term" value="P:methylation"/>
    <property type="evidence" value="ECO:0007669"/>
    <property type="project" value="UniProtKB-KW"/>
</dbReference>
<evidence type="ECO:0000313" key="2">
    <source>
        <dbReference type="EMBL" id="KTD78398.1"/>
    </source>
</evidence>
<dbReference type="EMBL" id="LNZB01000041">
    <property type="protein sequence ID" value="KTD78398.1"/>
    <property type="molecule type" value="Genomic_DNA"/>
</dbReference>
<dbReference type="InterPro" id="IPR029063">
    <property type="entry name" value="SAM-dependent_MTases_sf"/>
</dbReference>
<dbReference type="GO" id="GO:0008168">
    <property type="term" value="F:methyltransferase activity"/>
    <property type="evidence" value="ECO:0007669"/>
    <property type="project" value="UniProtKB-KW"/>
</dbReference>
<organism evidence="2 3">
    <name type="scientific">Legionella waltersii</name>
    <dbReference type="NCBI Taxonomy" id="66969"/>
    <lineage>
        <taxon>Bacteria</taxon>
        <taxon>Pseudomonadati</taxon>
        <taxon>Pseudomonadota</taxon>
        <taxon>Gammaproteobacteria</taxon>
        <taxon>Legionellales</taxon>
        <taxon>Legionellaceae</taxon>
        <taxon>Legionella</taxon>
    </lineage>
</organism>
<keyword evidence="2" id="KW-0489">Methyltransferase</keyword>
<feature type="domain" description="Methyltransferase" evidence="1">
    <location>
        <begin position="54"/>
        <end position="150"/>
    </location>
</feature>
<sequence length="235" mass="27000">MTDFKQNEASMYFNANWQKYKNSINKNLLCHQEMMSSLNEFLTTHYHNRSFTLVDVGCGDSSAISPVLKNSSIKKYIGIDAAPDVLELSKLNAISIPCEKEYICNDMMDAIKTINTPVDLIYTSYAIHHLSEKEKSEFIDVCKSKLNTNGQLLMIDGVLEVNQSRDEWLDKLEARIHFTHPDMTDEELATRMEHPRSGDFPETIDSFRNRATKSGWKAFEVLVDKGIFAFMVFYK</sequence>
<gene>
    <name evidence="2" type="primary">cmoA</name>
    <name evidence="2" type="ORF">Lwal_1833</name>
</gene>
<dbReference type="Proteomes" id="UP000054729">
    <property type="component" value="Unassembled WGS sequence"/>
</dbReference>
<dbReference type="PATRIC" id="fig|66969.6.peg.1994"/>
<dbReference type="OrthoDB" id="552816at2"/>
<proteinExistence type="predicted"/>
<dbReference type="InterPro" id="IPR041698">
    <property type="entry name" value="Methyltransf_25"/>
</dbReference>
<dbReference type="RefSeq" id="WP_058480489.1">
    <property type="nucleotide sequence ID" value="NZ_CAAAIQ010000004.1"/>
</dbReference>
<accession>A0A0W1AAK0</accession>
<dbReference type="AlphaFoldDB" id="A0A0W1AAK0"/>
<protein>
    <submittedName>
        <fullName evidence="2">tRNA (Cmo5U34)-methyltransferase</fullName>
    </submittedName>
</protein>
<comment type="caution">
    <text evidence="2">The sequence shown here is derived from an EMBL/GenBank/DDBJ whole genome shotgun (WGS) entry which is preliminary data.</text>
</comment>
<keyword evidence="2" id="KW-0808">Transferase</keyword>
<dbReference type="CDD" id="cd02440">
    <property type="entry name" value="AdoMet_MTases"/>
    <property type="match status" value="1"/>
</dbReference>
<evidence type="ECO:0000259" key="1">
    <source>
        <dbReference type="Pfam" id="PF13649"/>
    </source>
</evidence>
<keyword evidence="3" id="KW-1185">Reference proteome</keyword>
<evidence type="ECO:0000313" key="3">
    <source>
        <dbReference type="Proteomes" id="UP000054729"/>
    </source>
</evidence>